<evidence type="ECO:0000313" key="1">
    <source>
        <dbReference type="EMBL" id="KAA2223036.1"/>
    </source>
</evidence>
<reference evidence="1 2" key="1">
    <citation type="journal article" date="2015" name="Int. J. Syst. Evol. Microbiol.">
        <title>Chryseobacterium sediminis sp. nov., isolated from a river sediment.</title>
        <authorList>
            <person name="Kampfer P."/>
            <person name="Busse H.J."/>
            <person name="McInroy J.A."/>
            <person name="Glaeser S.P."/>
        </authorList>
    </citation>
    <scope>NUCLEOTIDE SEQUENCE [LARGE SCALE GENOMIC DNA]</scope>
    <source>
        <strain evidence="1 2">IMT-174</strain>
    </source>
</reference>
<protein>
    <submittedName>
        <fullName evidence="1">Uncharacterized protein</fullName>
    </submittedName>
</protein>
<proteinExistence type="predicted"/>
<name>A0A5B2U9C6_9FLAO</name>
<dbReference type="EMBL" id="VUNZ01000001">
    <property type="protein sequence ID" value="KAA2223036.1"/>
    <property type="molecule type" value="Genomic_DNA"/>
</dbReference>
<dbReference type="Proteomes" id="UP000323082">
    <property type="component" value="Unassembled WGS sequence"/>
</dbReference>
<dbReference type="AlphaFoldDB" id="A0A5B2U9C6"/>
<accession>A0A5B2U9C6</accession>
<evidence type="ECO:0000313" key="2">
    <source>
        <dbReference type="Proteomes" id="UP000323082"/>
    </source>
</evidence>
<gene>
    <name evidence="1" type="ORF">FW780_02190</name>
</gene>
<comment type="caution">
    <text evidence="1">The sequence shown here is derived from an EMBL/GenBank/DDBJ whole genome shotgun (WGS) entry which is preliminary data.</text>
</comment>
<dbReference type="OrthoDB" id="1256802at2"/>
<dbReference type="RefSeq" id="WP_149832000.1">
    <property type="nucleotide sequence ID" value="NZ_VUNZ01000001.1"/>
</dbReference>
<sequence length="179" mass="20728">MSQKNIDKFNKLKLKYLKKISDLGINKVKLDKDFIESKLNNDDVNGLKNFIWRKLNSLVKINDKNFSKLQLIYFEMEQFIKSEQKSKDSTYVRTLYFESLIKSSEELSKGVLLEVLIIVQNSPHICDACKKDKGKTYNFNYALNNHILPHKDCTCKSGCICNMGVSGKRDSNGRLIYID</sequence>
<organism evidence="1 2">
    <name type="scientific">Chryseobacterium sediminis</name>
    <dbReference type="NCBI Taxonomy" id="1679494"/>
    <lineage>
        <taxon>Bacteria</taxon>
        <taxon>Pseudomonadati</taxon>
        <taxon>Bacteroidota</taxon>
        <taxon>Flavobacteriia</taxon>
        <taxon>Flavobacteriales</taxon>
        <taxon>Weeksellaceae</taxon>
        <taxon>Chryseobacterium group</taxon>
        <taxon>Chryseobacterium</taxon>
    </lineage>
</organism>